<dbReference type="AlphaFoldDB" id="A0AAD1SJF6"/>
<feature type="compositionally biased region" description="Basic and acidic residues" evidence="1">
    <location>
        <begin position="1"/>
        <end position="14"/>
    </location>
</feature>
<evidence type="ECO:0000313" key="3">
    <source>
        <dbReference type="Proteomes" id="UP001295444"/>
    </source>
</evidence>
<evidence type="ECO:0000313" key="2">
    <source>
        <dbReference type="EMBL" id="CAH2299943.1"/>
    </source>
</evidence>
<accession>A0AAD1SJF6</accession>
<gene>
    <name evidence="2" type="ORF">PECUL_23A038289</name>
</gene>
<keyword evidence="3" id="KW-1185">Reference proteome</keyword>
<feature type="compositionally biased region" description="Low complexity" evidence="1">
    <location>
        <begin position="59"/>
        <end position="68"/>
    </location>
</feature>
<name>A0AAD1SJF6_PELCU</name>
<organism evidence="2 3">
    <name type="scientific">Pelobates cultripes</name>
    <name type="common">Western spadefoot toad</name>
    <dbReference type="NCBI Taxonomy" id="61616"/>
    <lineage>
        <taxon>Eukaryota</taxon>
        <taxon>Metazoa</taxon>
        <taxon>Chordata</taxon>
        <taxon>Craniata</taxon>
        <taxon>Vertebrata</taxon>
        <taxon>Euteleostomi</taxon>
        <taxon>Amphibia</taxon>
        <taxon>Batrachia</taxon>
        <taxon>Anura</taxon>
        <taxon>Pelobatoidea</taxon>
        <taxon>Pelobatidae</taxon>
        <taxon>Pelobates</taxon>
    </lineage>
</organism>
<protein>
    <submittedName>
        <fullName evidence="2">Uncharacterized protein</fullName>
    </submittedName>
</protein>
<proteinExistence type="predicted"/>
<feature type="compositionally biased region" description="Basic residues" evidence="1">
    <location>
        <begin position="42"/>
        <end position="56"/>
    </location>
</feature>
<reference evidence="2" key="1">
    <citation type="submission" date="2022-03" db="EMBL/GenBank/DDBJ databases">
        <authorList>
            <person name="Alioto T."/>
            <person name="Alioto T."/>
            <person name="Gomez Garrido J."/>
        </authorList>
    </citation>
    <scope>NUCLEOTIDE SEQUENCE</scope>
</reference>
<feature type="compositionally biased region" description="Gly residues" evidence="1">
    <location>
        <begin position="70"/>
        <end position="79"/>
    </location>
</feature>
<dbReference type="EMBL" id="OW240917">
    <property type="protein sequence ID" value="CAH2299943.1"/>
    <property type="molecule type" value="Genomic_DNA"/>
</dbReference>
<sequence>MGERNRRWRGERGKSLGITPPKPLTRKQPSPSGLQAIGSRAQRQRPHGQRKKHRKRPETTSSSVTPTSGGNLGPNGSQGCGEKMQASMPAWGWKDTLNDTRTVSELL</sequence>
<feature type="region of interest" description="Disordered" evidence="1">
    <location>
        <begin position="1"/>
        <end position="107"/>
    </location>
</feature>
<dbReference type="Proteomes" id="UP001295444">
    <property type="component" value="Chromosome 06"/>
</dbReference>
<evidence type="ECO:0000256" key="1">
    <source>
        <dbReference type="SAM" id="MobiDB-lite"/>
    </source>
</evidence>